<keyword evidence="2" id="KW-0472">Membrane</keyword>
<dbReference type="STRING" id="94827.A0A099YT02"/>
<evidence type="ECO:0000313" key="5">
    <source>
        <dbReference type="Proteomes" id="UP000053641"/>
    </source>
</evidence>
<feature type="transmembrane region" description="Helical" evidence="2">
    <location>
        <begin position="20"/>
        <end position="43"/>
    </location>
</feature>
<dbReference type="EMBL" id="KL885089">
    <property type="protein sequence ID" value="KGL72467.1"/>
    <property type="molecule type" value="Genomic_DNA"/>
</dbReference>
<dbReference type="GO" id="GO:0005886">
    <property type="term" value="C:plasma membrane"/>
    <property type="evidence" value="ECO:0007669"/>
    <property type="project" value="InterPro"/>
</dbReference>
<evidence type="ECO:0000256" key="2">
    <source>
        <dbReference type="SAM" id="Phobius"/>
    </source>
</evidence>
<dbReference type="GO" id="GO:0038023">
    <property type="term" value="F:signaling receptor activity"/>
    <property type="evidence" value="ECO:0007669"/>
    <property type="project" value="InterPro"/>
</dbReference>
<proteinExistence type="predicted"/>
<feature type="compositionally biased region" description="Low complexity" evidence="1">
    <location>
        <begin position="64"/>
        <end position="80"/>
    </location>
</feature>
<dbReference type="InterPro" id="IPR039257">
    <property type="entry name" value="BTLA"/>
</dbReference>
<reference evidence="3 5" key="1">
    <citation type="submission" date="2014-06" db="EMBL/GenBank/DDBJ databases">
        <title>Genome evolution of avian class.</title>
        <authorList>
            <person name="Zhang G."/>
            <person name="Li C."/>
        </authorList>
    </citation>
    <scope>NUCLEOTIDE SEQUENCE [LARGE SCALE GENOMIC DNA]</scope>
    <source>
        <strain evidence="3">BGI_N309</strain>
    </source>
</reference>
<evidence type="ECO:0000313" key="3">
    <source>
        <dbReference type="EMBL" id="KGL72467.1"/>
    </source>
</evidence>
<feature type="compositionally biased region" description="Polar residues" evidence="1">
    <location>
        <begin position="122"/>
        <end position="132"/>
    </location>
</feature>
<dbReference type="PANTHER" id="PTHR37996:SF1">
    <property type="entry name" value="B- AND T-LYMPHOCYTE ATTENUATOR"/>
    <property type="match status" value="1"/>
</dbReference>
<dbReference type="EMBL" id="KL966768">
    <property type="protein sequence ID" value="KGL85773.1"/>
    <property type="molecule type" value="Genomic_DNA"/>
</dbReference>
<feature type="region of interest" description="Disordered" evidence="1">
    <location>
        <begin position="54"/>
        <end position="82"/>
    </location>
</feature>
<sequence length="173" mass="18724">SDITAISEESQESGNDKILHIIYAALSVPICCLLILICIFWCFRRYHAKQKRTPLTPQRRASLARAPAATPHHAAGTSPASQESSSLYCSMASLQQLSGGNAVYDNDVPQRDAHRGAPKAPHTNSAIPSTSAVPESQDVLIYAALNHPASAERCQRRGPMVENELTEYASVNV</sequence>
<feature type="non-terminal residue" evidence="3">
    <location>
        <position position="173"/>
    </location>
</feature>
<keyword evidence="2" id="KW-1133">Transmembrane helix</keyword>
<keyword evidence="2" id="KW-0812">Transmembrane</keyword>
<dbReference type="Proteomes" id="UP000053641">
    <property type="component" value="Unassembled WGS sequence"/>
</dbReference>
<name>A0A099YT02_TINGU</name>
<feature type="non-terminal residue" evidence="3">
    <location>
        <position position="1"/>
    </location>
</feature>
<dbReference type="PANTHER" id="PTHR37996">
    <property type="entry name" value="B- AND T-LYMPHOCYTE ATTENUATOR"/>
    <property type="match status" value="1"/>
</dbReference>
<gene>
    <name evidence="4" type="ORF">N309_00198</name>
    <name evidence="3" type="ORF">N309_00787</name>
</gene>
<evidence type="ECO:0000313" key="4">
    <source>
        <dbReference type="EMBL" id="KGL85773.1"/>
    </source>
</evidence>
<evidence type="ECO:0000256" key="1">
    <source>
        <dbReference type="SAM" id="MobiDB-lite"/>
    </source>
</evidence>
<protein>
    <submittedName>
        <fullName evidence="3">Uncharacterized protein</fullName>
    </submittedName>
</protein>
<dbReference type="GO" id="GO:0002768">
    <property type="term" value="P:immune response-regulating cell surface receptor signaling pathway"/>
    <property type="evidence" value="ECO:0007669"/>
    <property type="project" value="InterPro"/>
</dbReference>
<accession>A0A099YT02</accession>
<feature type="region of interest" description="Disordered" evidence="1">
    <location>
        <begin position="103"/>
        <end position="132"/>
    </location>
</feature>
<dbReference type="AlphaFoldDB" id="A0A099YT02"/>
<keyword evidence="5" id="KW-1185">Reference proteome</keyword>
<organism evidence="3 5">
    <name type="scientific">Tinamus guttatus</name>
    <name type="common">White-throated tinamou</name>
    <dbReference type="NCBI Taxonomy" id="94827"/>
    <lineage>
        <taxon>Eukaryota</taxon>
        <taxon>Metazoa</taxon>
        <taxon>Chordata</taxon>
        <taxon>Craniata</taxon>
        <taxon>Vertebrata</taxon>
        <taxon>Euteleostomi</taxon>
        <taxon>Archelosauria</taxon>
        <taxon>Archosauria</taxon>
        <taxon>Dinosauria</taxon>
        <taxon>Saurischia</taxon>
        <taxon>Theropoda</taxon>
        <taxon>Coelurosauria</taxon>
        <taxon>Aves</taxon>
        <taxon>Palaeognathae</taxon>
        <taxon>Tinamiformes</taxon>
        <taxon>Tinamidae</taxon>
        <taxon>Tinamus</taxon>
    </lineage>
</organism>